<dbReference type="Gene3D" id="3.40.30.10">
    <property type="entry name" value="Glutaredoxin"/>
    <property type="match status" value="1"/>
</dbReference>
<dbReference type="NCBIfam" id="NF008229">
    <property type="entry name" value="PRK10996.1"/>
    <property type="match status" value="1"/>
</dbReference>
<dbReference type="GO" id="GO:0047134">
    <property type="term" value="F:protein-disulfide reductase [NAD(P)H] activity"/>
    <property type="evidence" value="ECO:0007669"/>
    <property type="project" value="UniProtKB-EC"/>
</dbReference>
<dbReference type="OrthoDB" id="9790390at2"/>
<dbReference type="PANTHER" id="PTHR45663:SF11">
    <property type="entry name" value="GEO12009P1"/>
    <property type="match status" value="1"/>
</dbReference>
<evidence type="ECO:0000313" key="6">
    <source>
        <dbReference type="EMBL" id="SLN33209.1"/>
    </source>
</evidence>
<dbReference type="Pfam" id="PF00085">
    <property type="entry name" value="Thioredoxin"/>
    <property type="match status" value="1"/>
</dbReference>
<dbReference type="InterPro" id="IPR049299">
    <property type="entry name" value="Thio2_N"/>
</dbReference>
<reference evidence="6 7" key="1">
    <citation type="submission" date="2017-03" db="EMBL/GenBank/DDBJ databases">
        <authorList>
            <person name="Afonso C.L."/>
            <person name="Miller P.J."/>
            <person name="Scott M.A."/>
            <person name="Spackman E."/>
            <person name="Goraichik I."/>
            <person name="Dimitrov K.M."/>
            <person name="Suarez D.L."/>
            <person name="Swayne D.E."/>
        </authorList>
    </citation>
    <scope>NUCLEOTIDE SEQUENCE [LARGE SCALE GENOMIC DNA]</scope>
    <source>
        <strain evidence="6 7">CECT 8620</strain>
    </source>
</reference>
<dbReference type="InterPro" id="IPR013766">
    <property type="entry name" value="Thioredoxin_domain"/>
</dbReference>
<keyword evidence="4" id="KW-0676">Redox-active center</keyword>
<proteinExistence type="predicted"/>
<dbReference type="PRINTS" id="PR00421">
    <property type="entry name" value="THIOREDOXIN"/>
</dbReference>
<dbReference type="AlphaFoldDB" id="A0A1Y5S5W7"/>
<evidence type="ECO:0000256" key="1">
    <source>
        <dbReference type="ARBA" id="ARBA00022448"/>
    </source>
</evidence>
<dbReference type="SUPFAM" id="SSF52833">
    <property type="entry name" value="Thioredoxin-like"/>
    <property type="match status" value="1"/>
</dbReference>
<dbReference type="PROSITE" id="PS51352">
    <property type="entry name" value="THIOREDOXIN_2"/>
    <property type="match status" value="1"/>
</dbReference>
<dbReference type="Gene3D" id="2.30.30.380">
    <property type="entry name" value="Zn-finger domain of Sec23/24"/>
    <property type="match status" value="1"/>
</dbReference>
<dbReference type="InterPro" id="IPR036249">
    <property type="entry name" value="Thioredoxin-like_sf"/>
</dbReference>
<accession>A0A1Y5S5W7</accession>
<dbReference type="RefSeq" id="WP_085835909.1">
    <property type="nucleotide sequence ID" value="NZ_FWFS01000003.1"/>
</dbReference>
<dbReference type="InterPro" id="IPR017937">
    <property type="entry name" value="Thioredoxin_CS"/>
</dbReference>
<gene>
    <name evidence="6" type="primary">trxC</name>
    <name evidence="6" type="ORF">AQS8620_01129</name>
</gene>
<evidence type="ECO:0000256" key="3">
    <source>
        <dbReference type="ARBA" id="ARBA00023157"/>
    </source>
</evidence>
<dbReference type="Pfam" id="PF21352">
    <property type="entry name" value="Zn_ribbon_Thio2"/>
    <property type="match status" value="1"/>
</dbReference>
<keyword evidence="2" id="KW-0249">Electron transport</keyword>
<dbReference type="GO" id="GO:0045454">
    <property type="term" value="P:cell redox homeostasis"/>
    <property type="evidence" value="ECO:0007669"/>
    <property type="project" value="TreeGrafter"/>
</dbReference>
<evidence type="ECO:0000256" key="2">
    <source>
        <dbReference type="ARBA" id="ARBA00022982"/>
    </source>
</evidence>
<dbReference type="Proteomes" id="UP000193862">
    <property type="component" value="Unassembled WGS sequence"/>
</dbReference>
<evidence type="ECO:0000256" key="4">
    <source>
        <dbReference type="ARBA" id="ARBA00023284"/>
    </source>
</evidence>
<name>A0A1Y5S5W7_9RHOB</name>
<dbReference type="EMBL" id="FWFS01000003">
    <property type="protein sequence ID" value="SLN33209.1"/>
    <property type="molecule type" value="Genomic_DNA"/>
</dbReference>
<sequence length="156" mass="16701">MAGTLDKSAVKLACMTCGQGNRLPVERLSAGPKCGTCGDPLMSGKVAELDPITLGKVKAMDDVPVVVDFWAPWCGPCRQMAPEFSKAASLFKGHARFAKIDTQAYSEVSAKFAIRGIPLLILFQNGREVARLAGARPASEIVDFVKKNGRLARHPS</sequence>
<keyword evidence="3" id="KW-1015">Disulfide bond</keyword>
<keyword evidence="6" id="KW-0560">Oxidoreductase</keyword>
<evidence type="ECO:0000313" key="7">
    <source>
        <dbReference type="Proteomes" id="UP000193862"/>
    </source>
</evidence>
<dbReference type="PROSITE" id="PS00194">
    <property type="entry name" value="THIOREDOXIN_1"/>
    <property type="match status" value="1"/>
</dbReference>
<dbReference type="EC" id="1.8.1.8" evidence="6"/>
<dbReference type="PANTHER" id="PTHR45663">
    <property type="entry name" value="GEO12009P1"/>
    <property type="match status" value="1"/>
</dbReference>
<organism evidence="6 7">
    <name type="scientific">Aquimixticola soesokkakensis</name>
    <dbReference type="NCBI Taxonomy" id="1519096"/>
    <lineage>
        <taxon>Bacteria</taxon>
        <taxon>Pseudomonadati</taxon>
        <taxon>Pseudomonadota</taxon>
        <taxon>Alphaproteobacteria</taxon>
        <taxon>Rhodobacterales</taxon>
        <taxon>Paracoccaceae</taxon>
        <taxon>Aquimixticola</taxon>
    </lineage>
</organism>
<dbReference type="GO" id="GO:0005829">
    <property type="term" value="C:cytosol"/>
    <property type="evidence" value="ECO:0007669"/>
    <property type="project" value="TreeGrafter"/>
</dbReference>
<protein>
    <submittedName>
        <fullName evidence="6">Thioredoxin-2</fullName>
        <ecNumber evidence="6">1.8.1.8</ecNumber>
    </submittedName>
</protein>
<evidence type="ECO:0000259" key="5">
    <source>
        <dbReference type="PROSITE" id="PS51352"/>
    </source>
</evidence>
<dbReference type="CDD" id="cd02947">
    <property type="entry name" value="TRX_family"/>
    <property type="match status" value="1"/>
</dbReference>
<keyword evidence="7" id="KW-1185">Reference proteome</keyword>
<keyword evidence="1" id="KW-0813">Transport</keyword>
<feature type="domain" description="Thioredoxin" evidence="5">
    <location>
        <begin position="28"/>
        <end position="150"/>
    </location>
</feature>